<evidence type="ECO:0000256" key="3">
    <source>
        <dbReference type="ARBA" id="ARBA00022475"/>
    </source>
</evidence>
<name>A0A5B2ZBG7_9GAMM</name>
<dbReference type="GO" id="GO:0098797">
    <property type="term" value="C:plasma membrane protein complex"/>
    <property type="evidence" value="ECO:0007669"/>
    <property type="project" value="TreeGrafter"/>
</dbReference>
<feature type="transmembrane region" description="Helical" evidence="7">
    <location>
        <begin position="707"/>
        <end position="732"/>
    </location>
</feature>
<dbReference type="RefSeq" id="WP_149860679.1">
    <property type="nucleotide sequence ID" value="NZ_VUOD01000005.1"/>
</dbReference>
<dbReference type="InterPro" id="IPR003838">
    <property type="entry name" value="ABC3_permease_C"/>
</dbReference>
<evidence type="ECO:0000256" key="1">
    <source>
        <dbReference type="ARBA" id="ARBA00004651"/>
    </source>
</evidence>
<evidence type="ECO:0000256" key="6">
    <source>
        <dbReference type="ARBA" id="ARBA00023136"/>
    </source>
</evidence>
<keyword evidence="5 7" id="KW-1133">Transmembrane helix</keyword>
<feature type="transmembrane region" description="Helical" evidence="7">
    <location>
        <begin position="271"/>
        <end position="293"/>
    </location>
</feature>
<keyword evidence="4 7" id="KW-0812">Transmembrane</keyword>
<feature type="transmembrane region" description="Helical" evidence="7">
    <location>
        <begin position="437"/>
        <end position="456"/>
    </location>
</feature>
<sequence>MKRLHPLGMKMLRDLWRLRAQGGAVVLLLGLGIGILVGSLGMHLSLGKARDDYYRESLFAHAQVNLVRAPRRLVAAVARLPGVQAVDARAAAPVVLDLPEATEPVTGRLLSLDDPFTTPVNRPWLVSGRWPRPDARDEVVVNQAFMDARGLQVGALLPATIRGGRERLRVVGIANSPEFVFVNPPGDLFPQPERYAVLWMPRRALERAADMDGAFNDLVIRLAPGLRIEALEPALEALLGRYGAQRPRGRERIASARFLDQELDQLRTMALVIPPAFLAVAAFLLNVSLTRLVEAERSNIGLLKAFGFHPGEVAVAYLGLAAALAGLGTMLGLVLGQMLGEWMATLYLEFYKLPALPFEMGLGAALAGAGTGVLAAVTGSLSAVRRVLALAPAQALAPPPPPAFRRGPGLTESATRRFDALTRVVLRRILGFPRRSLTTIAGIACALVLLVLSQSFPVGVQRLLDISFSLSRRQDVSLSLAEAQGRDAFRALARLPGVERAEASRAVEAIFHANGRRTDEALIGLPEKPMLERLVDADGRAWPAREDGLLLTRSLAGKLGAQPGDRVRVELVDGQRRSFDLPVVGVVPVTIGSSAYIGLEALNRAAGEPQRVNGAHLRLDGSRYRAFNDAVRESPAIVGVSYVGLARASMQKIFDEGAGAMSGIFIAFAVLMAVGVAYATASVTLAEQRRDLATLQVMGYGRREVSYVLMAEIVLLSLAALPVGLFAGHWFSMAFMQAMATDMFTFPSVFQPATFGTATLIIAAAIGTAVLVVRREVDRINLVESLKSRE</sequence>
<evidence type="ECO:0000256" key="5">
    <source>
        <dbReference type="ARBA" id="ARBA00022989"/>
    </source>
</evidence>
<keyword evidence="10" id="KW-1185">Reference proteome</keyword>
<feature type="transmembrane region" description="Helical" evidence="7">
    <location>
        <begin position="360"/>
        <end position="384"/>
    </location>
</feature>
<organism evidence="9 10">
    <name type="scientific">Arenimonas fontis</name>
    <dbReference type="NCBI Taxonomy" id="2608255"/>
    <lineage>
        <taxon>Bacteria</taxon>
        <taxon>Pseudomonadati</taxon>
        <taxon>Pseudomonadota</taxon>
        <taxon>Gammaproteobacteria</taxon>
        <taxon>Lysobacterales</taxon>
        <taxon>Lysobacteraceae</taxon>
        <taxon>Arenimonas</taxon>
    </lineage>
</organism>
<accession>A0A5B2ZBG7</accession>
<dbReference type="Pfam" id="PF02687">
    <property type="entry name" value="FtsX"/>
    <property type="match status" value="2"/>
</dbReference>
<feature type="domain" description="ABC3 transporter permease C-terminal" evidence="8">
    <location>
        <begin position="276"/>
        <end position="390"/>
    </location>
</feature>
<feature type="transmembrane region" description="Helical" evidence="7">
    <location>
        <begin position="752"/>
        <end position="773"/>
    </location>
</feature>
<dbReference type="PANTHER" id="PTHR30489:SF0">
    <property type="entry name" value="LIPOPROTEIN-RELEASING SYSTEM TRANSMEMBRANE PROTEIN LOLE"/>
    <property type="match status" value="1"/>
</dbReference>
<dbReference type="AlphaFoldDB" id="A0A5B2ZBG7"/>
<evidence type="ECO:0000313" key="10">
    <source>
        <dbReference type="Proteomes" id="UP000322165"/>
    </source>
</evidence>
<evidence type="ECO:0000313" key="9">
    <source>
        <dbReference type="EMBL" id="KAA2284620.1"/>
    </source>
</evidence>
<dbReference type="GO" id="GO:0044874">
    <property type="term" value="P:lipoprotein localization to outer membrane"/>
    <property type="evidence" value="ECO:0007669"/>
    <property type="project" value="TreeGrafter"/>
</dbReference>
<dbReference type="PANTHER" id="PTHR30489">
    <property type="entry name" value="LIPOPROTEIN-RELEASING SYSTEM TRANSMEMBRANE PROTEIN LOLE"/>
    <property type="match status" value="1"/>
</dbReference>
<evidence type="ECO:0000256" key="4">
    <source>
        <dbReference type="ARBA" id="ARBA00022692"/>
    </source>
</evidence>
<keyword evidence="6 7" id="KW-0472">Membrane</keyword>
<dbReference type="InterPro" id="IPR051447">
    <property type="entry name" value="Lipoprotein-release_system"/>
</dbReference>
<keyword evidence="3" id="KW-1003">Cell membrane</keyword>
<gene>
    <name evidence="9" type="ORF">F0415_07915</name>
</gene>
<reference evidence="9 10" key="1">
    <citation type="submission" date="2019-09" db="EMBL/GenBank/DDBJ databases">
        <title>Arenimonas chukotkensis sp. nov., a bacterium isolated from Chukotka hot spring, Arctic region, Russia.</title>
        <authorList>
            <person name="Zayulina K.S."/>
            <person name="Prokofeva M.I."/>
            <person name="Elcheninov A.G."/>
            <person name="Novikov A."/>
            <person name="Kochetkova T.V."/>
            <person name="Kublanov I.V."/>
        </authorList>
    </citation>
    <scope>NUCLEOTIDE SEQUENCE [LARGE SCALE GENOMIC DNA]</scope>
    <source>
        <strain evidence="9 10">3729k</strain>
    </source>
</reference>
<evidence type="ECO:0000256" key="2">
    <source>
        <dbReference type="ARBA" id="ARBA00005236"/>
    </source>
</evidence>
<dbReference type="Proteomes" id="UP000322165">
    <property type="component" value="Unassembled WGS sequence"/>
</dbReference>
<proteinExistence type="inferred from homology"/>
<feature type="domain" description="ABC3 transporter permease C-terminal" evidence="8">
    <location>
        <begin position="664"/>
        <end position="774"/>
    </location>
</feature>
<feature type="transmembrane region" description="Helical" evidence="7">
    <location>
        <begin position="314"/>
        <end position="340"/>
    </location>
</feature>
<feature type="transmembrane region" description="Helical" evidence="7">
    <location>
        <begin position="21"/>
        <end position="42"/>
    </location>
</feature>
<reference evidence="9 10" key="2">
    <citation type="submission" date="2019-09" db="EMBL/GenBank/DDBJ databases">
        <authorList>
            <person name="Mazur A."/>
        </authorList>
    </citation>
    <scope>NUCLEOTIDE SEQUENCE [LARGE SCALE GENOMIC DNA]</scope>
    <source>
        <strain evidence="9 10">3729k</strain>
    </source>
</reference>
<protein>
    <submittedName>
        <fullName evidence="9">ABC transporter permease</fullName>
    </submittedName>
</protein>
<evidence type="ECO:0000259" key="8">
    <source>
        <dbReference type="Pfam" id="PF02687"/>
    </source>
</evidence>
<evidence type="ECO:0000256" key="7">
    <source>
        <dbReference type="SAM" id="Phobius"/>
    </source>
</evidence>
<comment type="caution">
    <text evidence="9">The sequence shown here is derived from an EMBL/GenBank/DDBJ whole genome shotgun (WGS) entry which is preliminary data.</text>
</comment>
<feature type="transmembrane region" description="Helical" evidence="7">
    <location>
        <begin position="660"/>
        <end position="686"/>
    </location>
</feature>
<comment type="subcellular location">
    <subcellularLocation>
        <location evidence="1">Cell membrane</location>
        <topology evidence="1">Multi-pass membrane protein</topology>
    </subcellularLocation>
</comment>
<dbReference type="EMBL" id="VUOD01000005">
    <property type="protein sequence ID" value="KAA2284620.1"/>
    <property type="molecule type" value="Genomic_DNA"/>
</dbReference>
<comment type="similarity">
    <text evidence="2">Belongs to the ABC-4 integral membrane protein family. LolC/E subfamily.</text>
</comment>